<organism evidence="2 3">
    <name type="scientific">Luteimonas padinae</name>
    <dbReference type="NCBI Taxonomy" id="1714359"/>
    <lineage>
        <taxon>Bacteria</taxon>
        <taxon>Pseudomonadati</taxon>
        <taxon>Pseudomonadota</taxon>
        <taxon>Gammaproteobacteria</taxon>
        <taxon>Lysobacterales</taxon>
        <taxon>Lysobacteraceae</taxon>
        <taxon>Luteimonas</taxon>
    </lineage>
</organism>
<dbReference type="Proteomes" id="UP001589898">
    <property type="component" value="Unassembled WGS sequence"/>
</dbReference>
<accession>A0ABV6SUF6</accession>
<evidence type="ECO:0008006" key="4">
    <source>
        <dbReference type="Google" id="ProtNLM"/>
    </source>
</evidence>
<keyword evidence="3" id="KW-1185">Reference proteome</keyword>
<feature type="transmembrane region" description="Helical" evidence="1">
    <location>
        <begin position="94"/>
        <end position="114"/>
    </location>
</feature>
<sequence>MTKWISRFAPAIVTGGSLAIVTWLASFAVSYVSSSASLSIVLLGLLSTGAAIYRELLRAGLIPHWIVGAFIALAPFLFTGVVNLLPLISINRTYVAAICLGLVTGAAAHCLGLLGPSPRR</sequence>
<proteinExistence type="predicted"/>
<feature type="transmembrane region" description="Helical" evidence="1">
    <location>
        <begin position="65"/>
        <end position="88"/>
    </location>
</feature>
<keyword evidence="1" id="KW-1133">Transmembrane helix</keyword>
<comment type="caution">
    <text evidence="2">The sequence shown here is derived from an EMBL/GenBank/DDBJ whole genome shotgun (WGS) entry which is preliminary data.</text>
</comment>
<feature type="transmembrane region" description="Helical" evidence="1">
    <location>
        <begin position="7"/>
        <end position="29"/>
    </location>
</feature>
<keyword evidence="1" id="KW-0472">Membrane</keyword>
<evidence type="ECO:0000256" key="1">
    <source>
        <dbReference type="SAM" id="Phobius"/>
    </source>
</evidence>
<feature type="transmembrane region" description="Helical" evidence="1">
    <location>
        <begin position="35"/>
        <end position="53"/>
    </location>
</feature>
<reference evidence="2 3" key="1">
    <citation type="submission" date="2024-09" db="EMBL/GenBank/DDBJ databases">
        <authorList>
            <person name="Sun Q."/>
            <person name="Mori K."/>
        </authorList>
    </citation>
    <scope>NUCLEOTIDE SEQUENCE [LARGE SCALE GENOMIC DNA]</scope>
    <source>
        <strain evidence="2 3">KCTC 52403</strain>
    </source>
</reference>
<evidence type="ECO:0000313" key="2">
    <source>
        <dbReference type="EMBL" id="MFC0716562.1"/>
    </source>
</evidence>
<gene>
    <name evidence="2" type="ORF">ACFFFU_02140</name>
</gene>
<dbReference type="EMBL" id="JBHLTF010000005">
    <property type="protein sequence ID" value="MFC0716562.1"/>
    <property type="molecule type" value="Genomic_DNA"/>
</dbReference>
<dbReference type="RefSeq" id="WP_189496059.1">
    <property type="nucleotide sequence ID" value="NZ_BMZT01000004.1"/>
</dbReference>
<protein>
    <recommendedName>
        <fullName evidence="4">Holin</fullName>
    </recommendedName>
</protein>
<keyword evidence="1" id="KW-0812">Transmembrane</keyword>
<evidence type="ECO:0000313" key="3">
    <source>
        <dbReference type="Proteomes" id="UP001589898"/>
    </source>
</evidence>
<name>A0ABV6SUF6_9GAMM</name>